<evidence type="ECO:0000313" key="1">
    <source>
        <dbReference type="EMBL" id="MCT7943503.1"/>
    </source>
</evidence>
<dbReference type="AlphaFoldDB" id="A0A9X3AXU8"/>
<gene>
    <name evidence="1" type="ORF">NE535_17235</name>
</gene>
<sequence>MTQKSSQAKKEHHYVWAYYLRNWSTDRNIWFRSGKGKVVLGSTRMIAKERDFYKVQPLTVEHIDNIKSWSKKSPKHLEENHMSYLSDFVYMQRAEMLYTQSGIYDEEIEKHFEVFNCNGIEDLHTSHENDVKEIIQALAKQDLSALDEDNRKLVFFIYLAHQFTRTKTFRDRVLSAIGKNSAPQFQRINQLTKESWWFMSYMFGMNMGWSFYSTRNSDSHCLLINNTSESFITADQPVVNVHQELTDEVRPPEDHQCDLFYPISPTVAFMINRSNRFKPGLSHVDINIVKEMNSKVARNAHVHIFGKSEESLKPYLKCVGGKLRLVRKQQSNSL</sequence>
<dbReference type="EMBL" id="JAMTCD010000033">
    <property type="protein sequence ID" value="MCT7943503.1"/>
    <property type="molecule type" value="Genomic_DNA"/>
</dbReference>
<dbReference type="Proteomes" id="UP001155546">
    <property type="component" value="Unassembled WGS sequence"/>
</dbReference>
<dbReference type="RefSeq" id="WP_261299834.1">
    <property type="nucleotide sequence ID" value="NZ_JAMTCD010000033.1"/>
</dbReference>
<organism evidence="1 2">
    <name type="scientific">Shewanella holmiensis</name>
    <dbReference type="NCBI Taxonomy" id="2952222"/>
    <lineage>
        <taxon>Bacteria</taxon>
        <taxon>Pseudomonadati</taxon>
        <taxon>Pseudomonadota</taxon>
        <taxon>Gammaproteobacteria</taxon>
        <taxon>Alteromonadales</taxon>
        <taxon>Shewanellaceae</taxon>
        <taxon>Shewanella</taxon>
    </lineage>
</organism>
<reference evidence="1" key="1">
    <citation type="journal article" date="2023" name="Int. J. Syst. Evol. Microbiol.">
        <title>&lt;i&gt;Shewanella septentrionalis&lt;/i&gt; sp. nov. and &lt;i&gt;Shewanella holmiensis&lt;/i&gt; sp. nov., isolated from Baltic Sea water and sediments.</title>
        <authorList>
            <person name="Martin-Rodriguez A.J."/>
            <person name="Thorell K."/>
            <person name="Joffre E."/>
            <person name="Jensie-Markopoulos S."/>
            <person name="Moore E.R.B."/>
            <person name="Sjoling A."/>
        </authorList>
    </citation>
    <scope>NUCLEOTIDE SEQUENCE</scope>
    <source>
        <strain evidence="1">SP1S2-7</strain>
    </source>
</reference>
<evidence type="ECO:0000313" key="2">
    <source>
        <dbReference type="Proteomes" id="UP001155546"/>
    </source>
</evidence>
<name>A0A9X3AXU8_9GAMM</name>
<dbReference type="Pfam" id="PF14022">
    <property type="entry name" value="DUF4238"/>
    <property type="match status" value="1"/>
</dbReference>
<keyword evidence="2" id="KW-1185">Reference proteome</keyword>
<protein>
    <submittedName>
        <fullName evidence="1">DUF4238 domain-containing protein</fullName>
    </submittedName>
</protein>
<dbReference type="InterPro" id="IPR025332">
    <property type="entry name" value="DUF4238"/>
</dbReference>
<proteinExistence type="predicted"/>
<accession>A0A9X3AXU8</accession>
<comment type="caution">
    <text evidence="1">The sequence shown here is derived from an EMBL/GenBank/DDBJ whole genome shotgun (WGS) entry which is preliminary data.</text>
</comment>